<dbReference type="Proteomes" id="UP000241736">
    <property type="component" value="Unassembled WGS sequence"/>
</dbReference>
<dbReference type="RefSeq" id="WP_106991293.1">
    <property type="nucleotide sequence ID" value="NZ_JAVEVW010000007.1"/>
</dbReference>
<protein>
    <recommendedName>
        <fullName evidence="3">DUF3619 domain-containing protein</fullName>
    </recommendedName>
</protein>
<accession>A0A2P6M6E0</accession>
<dbReference type="OrthoDB" id="5966695at2"/>
<sequence>MSRPDIPHDTPRALFDRASSRLDQGMAFRLRRAREAALEAGPAPARGWRLPAGAFAAAVLALGLAWWMPDRPGTPVPEPLAGDEIEALVMAEDAELYAWLAEAPVAAPGSRR</sequence>
<evidence type="ECO:0000313" key="2">
    <source>
        <dbReference type="Proteomes" id="UP000241736"/>
    </source>
</evidence>
<evidence type="ECO:0000313" key="1">
    <source>
        <dbReference type="EMBL" id="PRH81552.1"/>
    </source>
</evidence>
<organism evidence="1 2">
    <name type="scientific">Arenimonas caeni</name>
    <dbReference type="NCBI Taxonomy" id="2058085"/>
    <lineage>
        <taxon>Bacteria</taxon>
        <taxon>Pseudomonadati</taxon>
        <taxon>Pseudomonadota</taxon>
        <taxon>Gammaproteobacteria</taxon>
        <taxon>Lysobacterales</taxon>
        <taxon>Lysobacteraceae</taxon>
        <taxon>Arenimonas</taxon>
    </lineage>
</organism>
<comment type="caution">
    <text evidence="1">The sequence shown here is derived from an EMBL/GenBank/DDBJ whole genome shotgun (WGS) entry which is preliminary data.</text>
</comment>
<evidence type="ECO:0008006" key="3">
    <source>
        <dbReference type="Google" id="ProtNLM"/>
    </source>
</evidence>
<dbReference type="AlphaFoldDB" id="A0A2P6M6E0"/>
<dbReference type="EMBL" id="PVLF01000022">
    <property type="protein sequence ID" value="PRH81552.1"/>
    <property type="molecule type" value="Genomic_DNA"/>
</dbReference>
<gene>
    <name evidence="1" type="ORF">C6N40_12105</name>
</gene>
<name>A0A2P6M6E0_9GAMM</name>
<proteinExistence type="predicted"/>
<keyword evidence="2" id="KW-1185">Reference proteome</keyword>
<reference evidence="1 2" key="1">
    <citation type="submission" date="2018-03" db="EMBL/GenBank/DDBJ databases">
        <title>Arenimonas caeni sp. nov., isolated from activated sludge.</title>
        <authorList>
            <person name="Liu H."/>
        </authorList>
    </citation>
    <scope>NUCLEOTIDE SEQUENCE [LARGE SCALE GENOMIC DNA]</scope>
    <source>
        <strain evidence="2">z29</strain>
    </source>
</reference>